<dbReference type="Gene3D" id="1.20.58.1460">
    <property type="match status" value="1"/>
</dbReference>
<evidence type="ECO:0000313" key="4">
    <source>
        <dbReference type="EMBL" id="UUT36191.1"/>
    </source>
</evidence>
<evidence type="ECO:0000259" key="3">
    <source>
        <dbReference type="Pfam" id="PF20803"/>
    </source>
</evidence>
<dbReference type="InterPro" id="IPR036390">
    <property type="entry name" value="WH_DNA-bd_sf"/>
</dbReference>
<feature type="domain" description="Transcriptional repressor PaaX-like C-terminal" evidence="2">
    <location>
        <begin position="189"/>
        <end position="265"/>
    </location>
</feature>
<dbReference type="Pfam" id="PF07848">
    <property type="entry name" value="PaaX"/>
    <property type="match status" value="1"/>
</dbReference>
<evidence type="ECO:0000259" key="2">
    <source>
        <dbReference type="Pfam" id="PF08223"/>
    </source>
</evidence>
<proteinExistence type="predicted"/>
<feature type="domain" description="Transcriptional repressor PaaX-like N-terminal" evidence="1">
    <location>
        <begin position="19"/>
        <end position="85"/>
    </location>
</feature>
<dbReference type="PANTHER" id="PTHR30319">
    <property type="entry name" value="PHENYLACETIC ACID REGULATOR-RELATED TRANSCRIPTIONAL REPRESSOR"/>
    <property type="match status" value="1"/>
</dbReference>
<gene>
    <name evidence="4" type="ORF">L2X98_24520</name>
</gene>
<dbReference type="Pfam" id="PF08223">
    <property type="entry name" value="PaaX_C"/>
    <property type="match status" value="1"/>
</dbReference>
<organism evidence="4 5">
    <name type="scientific">Microbacterium elymi</name>
    <dbReference type="NCBI Taxonomy" id="2909587"/>
    <lineage>
        <taxon>Bacteria</taxon>
        <taxon>Bacillati</taxon>
        <taxon>Actinomycetota</taxon>
        <taxon>Actinomycetes</taxon>
        <taxon>Micrococcales</taxon>
        <taxon>Microbacteriaceae</taxon>
        <taxon>Microbacterium</taxon>
    </lineage>
</organism>
<dbReference type="PIRSF" id="PIRSF020623">
    <property type="entry name" value="PaaX"/>
    <property type="match status" value="1"/>
</dbReference>
<dbReference type="Proteomes" id="UP001054811">
    <property type="component" value="Chromosome"/>
</dbReference>
<sequence length="272" mass="30963">MARSVPLPPVAESEPRARPQNLILNLLGIYFPDAEGWLSSRSIVDVLADAGHGEPATRATLARMVRRGLVFRRVDGRRTLFALTPEARGIVEDGRRLVWERDPVNRTWDGSWTSLAFSMPESFQRQRHELRTRLSRAGFGAVRAGLWISPHDVDLDRVLDGLDLAEHIIVMRGVPSPPTTPEVVVAQAFDLDAVAIRYERFLDRWADVGRAHPASSEILMTNHLLRRARHDPRLPVEFLPENWPAETAARLYRTRYAEWHERARQDLLAEPV</sequence>
<evidence type="ECO:0000313" key="5">
    <source>
        <dbReference type="Proteomes" id="UP001054811"/>
    </source>
</evidence>
<dbReference type="PANTHER" id="PTHR30319:SF1">
    <property type="entry name" value="TRANSCRIPTIONAL REPRESSOR PAAX"/>
    <property type="match status" value="1"/>
</dbReference>
<dbReference type="Pfam" id="PF20803">
    <property type="entry name" value="PaaX_M"/>
    <property type="match status" value="1"/>
</dbReference>
<dbReference type="Gene3D" id="1.10.10.10">
    <property type="entry name" value="Winged helix-like DNA-binding domain superfamily/Winged helix DNA-binding domain"/>
    <property type="match status" value="1"/>
</dbReference>
<keyword evidence="5" id="KW-1185">Reference proteome</keyword>
<feature type="domain" description="Transcriptional repressor PaaX-like central Cas2-like" evidence="3">
    <location>
        <begin position="106"/>
        <end position="180"/>
    </location>
</feature>
<dbReference type="EMBL" id="CP091139">
    <property type="protein sequence ID" value="UUT36191.1"/>
    <property type="molecule type" value="Genomic_DNA"/>
</dbReference>
<dbReference type="InterPro" id="IPR012906">
    <property type="entry name" value="PaaX-like_N"/>
</dbReference>
<evidence type="ECO:0008006" key="6">
    <source>
        <dbReference type="Google" id="ProtNLM"/>
    </source>
</evidence>
<dbReference type="Gene3D" id="3.30.70.2650">
    <property type="match status" value="1"/>
</dbReference>
<reference evidence="4" key="1">
    <citation type="submission" date="2022-01" db="EMBL/GenBank/DDBJ databases">
        <title>Microbacterium eymi and Microbacterium rhizovicinus sp. nov., isolated from the rhizospheric soil of Elymus tsukushiensis, a plant native to the Dokdo Islands, Republic of Korea.</title>
        <authorList>
            <person name="Hwang Y.J."/>
        </authorList>
    </citation>
    <scope>NUCLEOTIDE SEQUENCE</scope>
    <source>
        <strain evidence="4">KUDC0405</strain>
    </source>
</reference>
<dbReference type="InterPro" id="IPR036388">
    <property type="entry name" value="WH-like_DNA-bd_sf"/>
</dbReference>
<dbReference type="RefSeq" id="WP_259612840.1">
    <property type="nucleotide sequence ID" value="NZ_CP091139.2"/>
</dbReference>
<dbReference type="InterPro" id="IPR048846">
    <property type="entry name" value="PaaX-like_central"/>
</dbReference>
<dbReference type="InterPro" id="IPR013225">
    <property type="entry name" value="PaaX_C"/>
</dbReference>
<accession>A0ABY5NMB3</accession>
<evidence type="ECO:0000259" key="1">
    <source>
        <dbReference type="Pfam" id="PF07848"/>
    </source>
</evidence>
<protein>
    <recommendedName>
        <fullName evidence="6">PaaX family transcriptional regulator</fullName>
    </recommendedName>
</protein>
<dbReference type="SUPFAM" id="SSF46785">
    <property type="entry name" value="Winged helix' DNA-binding domain"/>
    <property type="match status" value="1"/>
</dbReference>
<name>A0ABY5NMB3_9MICO</name>
<dbReference type="InterPro" id="IPR011965">
    <property type="entry name" value="PaaX_trns_reg"/>
</dbReference>